<accession>A0ABQ7Q6V9</accession>
<dbReference type="PROSITE" id="PS50878">
    <property type="entry name" value="RT_POL"/>
    <property type="match status" value="1"/>
</dbReference>
<dbReference type="SUPFAM" id="SSF56672">
    <property type="entry name" value="DNA/RNA polymerases"/>
    <property type="match status" value="1"/>
</dbReference>
<dbReference type="EMBL" id="JAHIBW010000021">
    <property type="protein sequence ID" value="KAG7300469.1"/>
    <property type="molecule type" value="Genomic_DNA"/>
</dbReference>
<comment type="caution">
    <text evidence="2">The sequence shown here is derived from an EMBL/GenBank/DDBJ whole genome shotgun (WGS) entry which is preliminary data.</text>
</comment>
<gene>
    <name evidence="2" type="ORF">JYU34_016097</name>
</gene>
<evidence type="ECO:0000259" key="1">
    <source>
        <dbReference type="PROSITE" id="PS50878"/>
    </source>
</evidence>
<dbReference type="InterPro" id="IPR043502">
    <property type="entry name" value="DNA/RNA_pol_sf"/>
</dbReference>
<organism evidence="2 3">
    <name type="scientific">Plutella xylostella</name>
    <name type="common">Diamondback moth</name>
    <name type="synonym">Plutella maculipennis</name>
    <dbReference type="NCBI Taxonomy" id="51655"/>
    <lineage>
        <taxon>Eukaryota</taxon>
        <taxon>Metazoa</taxon>
        <taxon>Ecdysozoa</taxon>
        <taxon>Arthropoda</taxon>
        <taxon>Hexapoda</taxon>
        <taxon>Insecta</taxon>
        <taxon>Pterygota</taxon>
        <taxon>Neoptera</taxon>
        <taxon>Endopterygota</taxon>
        <taxon>Lepidoptera</taxon>
        <taxon>Glossata</taxon>
        <taxon>Ditrysia</taxon>
        <taxon>Yponomeutoidea</taxon>
        <taxon>Plutellidae</taxon>
        <taxon>Plutella</taxon>
    </lineage>
</organism>
<protein>
    <recommendedName>
        <fullName evidence="1">Reverse transcriptase domain-containing protein</fullName>
    </recommendedName>
</protein>
<dbReference type="Pfam" id="PF00078">
    <property type="entry name" value="RVT_1"/>
    <property type="match status" value="1"/>
</dbReference>
<name>A0ABQ7Q6V9_PLUXY</name>
<evidence type="ECO:0000313" key="2">
    <source>
        <dbReference type="EMBL" id="KAG7300469.1"/>
    </source>
</evidence>
<feature type="domain" description="Reverse transcriptase" evidence="1">
    <location>
        <begin position="19"/>
        <end position="274"/>
    </location>
</feature>
<proteinExistence type="predicted"/>
<dbReference type="PANTHER" id="PTHR33332">
    <property type="entry name" value="REVERSE TRANSCRIPTASE DOMAIN-CONTAINING PROTEIN"/>
    <property type="match status" value="1"/>
</dbReference>
<reference evidence="2 3" key="1">
    <citation type="submission" date="2021-06" db="EMBL/GenBank/DDBJ databases">
        <title>A haploid diamondback moth (Plutella xylostella L.) genome assembly resolves 31 chromosomes and identifies a diamide resistance mutation.</title>
        <authorList>
            <person name="Ward C.M."/>
            <person name="Perry K.D."/>
            <person name="Baker G."/>
            <person name="Powis K."/>
            <person name="Heckel D.G."/>
            <person name="Baxter S.W."/>
        </authorList>
    </citation>
    <scope>NUCLEOTIDE SEQUENCE [LARGE SCALE GENOMIC DNA]</scope>
    <source>
        <strain evidence="2 3">LV</strain>
        <tissue evidence="2">Single pupa</tissue>
    </source>
</reference>
<dbReference type="Proteomes" id="UP000823941">
    <property type="component" value="Chromosome 21"/>
</dbReference>
<dbReference type="InterPro" id="IPR000477">
    <property type="entry name" value="RT_dom"/>
</dbReference>
<sequence length="503" mass="57625">MIVLTLPRTLDTITFIINYSISSFTFPELWKIALVKPIPKTTCPSTYNQLRSISLLACLSKVLEKTVSYQMTQYIEDNGILPSVQSGFRKLHSTSTALLDVVDNIIASQDKGKGTILTLLDFSRAFDTISVPRLLAKLSYYGFDADTVKWFYHYLNQRSQIVKLSKSNGKTHTSLSYPVTRGVPQGSILGPLLFALYAADVVECIKNCQFHIYADDLQIYLSCSPDGTANVVNKINEDLNMIVEWSKKNSLLLNPTKSKFMVIGSRKQVQGINAMNPDIKVAGESIEKVTEARNLGICFDSNLRFEKHILCLVSSCFYRLKVLYRIRPYIKTEVRIKLCESLVLSKLNYADTVYGPCLYAKTQRLLQRVQNACTRFCYDIPPRTHVTPYINKSNMLKIASRRYLHFACLLFGIVHRHIPEYLYNKLRWSRDFNMHRTRASSYLLLTPQHKTAIFKASFSFNATSCWNRLDPSLRNLKSVTSFRSKLKQILIFKQKLGWCPWSL</sequence>
<evidence type="ECO:0000313" key="3">
    <source>
        <dbReference type="Proteomes" id="UP000823941"/>
    </source>
</evidence>
<dbReference type="CDD" id="cd01650">
    <property type="entry name" value="RT_nLTR_like"/>
    <property type="match status" value="1"/>
</dbReference>
<keyword evidence="3" id="KW-1185">Reference proteome</keyword>